<evidence type="ECO:0000313" key="1">
    <source>
        <dbReference type="Proteomes" id="UP000036681"/>
    </source>
</evidence>
<name>A0A0M3ITH5_ASCLU</name>
<dbReference type="AlphaFoldDB" id="A0A0M3ITH5"/>
<protein>
    <submittedName>
        <fullName evidence="2">DUF3860 domain-containing protein</fullName>
    </submittedName>
</protein>
<accession>A0A0M3ITH5</accession>
<dbReference type="Proteomes" id="UP000036681">
    <property type="component" value="Unplaced"/>
</dbReference>
<dbReference type="WBParaSite" id="ALUE_0002205301-mRNA-1">
    <property type="protein sequence ID" value="ALUE_0002205301-mRNA-1"/>
    <property type="gene ID" value="ALUE_0002205301"/>
</dbReference>
<sequence>MRINRDKIGCSSTANMDLFEEMWRKGNAKKSISIVLRIIAEFAELNCNSLLHCKDSLL</sequence>
<keyword evidence="1" id="KW-1185">Reference proteome</keyword>
<proteinExistence type="predicted"/>
<reference evidence="2" key="1">
    <citation type="submission" date="2017-02" db="UniProtKB">
        <authorList>
            <consortium name="WormBaseParasite"/>
        </authorList>
    </citation>
    <scope>IDENTIFICATION</scope>
</reference>
<organism evidence="1 2">
    <name type="scientific">Ascaris lumbricoides</name>
    <name type="common">Giant roundworm</name>
    <dbReference type="NCBI Taxonomy" id="6252"/>
    <lineage>
        <taxon>Eukaryota</taxon>
        <taxon>Metazoa</taxon>
        <taxon>Ecdysozoa</taxon>
        <taxon>Nematoda</taxon>
        <taxon>Chromadorea</taxon>
        <taxon>Rhabditida</taxon>
        <taxon>Spirurina</taxon>
        <taxon>Ascaridomorpha</taxon>
        <taxon>Ascaridoidea</taxon>
        <taxon>Ascarididae</taxon>
        <taxon>Ascaris</taxon>
    </lineage>
</organism>
<evidence type="ECO:0000313" key="2">
    <source>
        <dbReference type="WBParaSite" id="ALUE_0002205301-mRNA-1"/>
    </source>
</evidence>